<evidence type="ECO:0000259" key="1">
    <source>
        <dbReference type="PROSITE" id="PS50943"/>
    </source>
</evidence>
<name>A0A927YQS0_9FIRM</name>
<gene>
    <name evidence="2" type="ORF">E7272_07760</name>
</gene>
<feature type="domain" description="HTH cro/C1-type" evidence="1">
    <location>
        <begin position="13"/>
        <end position="73"/>
    </location>
</feature>
<dbReference type="CDD" id="cd00093">
    <property type="entry name" value="HTH_XRE"/>
    <property type="match status" value="1"/>
</dbReference>
<dbReference type="PROSITE" id="PS50943">
    <property type="entry name" value="HTH_CROC1"/>
    <property type="match status" value="1"/>
</dbReference>
<dbReference type="SUPFAM" id="SSF47413">
    <property type="entry name" value="lambda repressor-like DNA-binding domains"/>
    <property type="match status" value="1"/>
</dbReference>
<evidence type="ECO:0000313" key="3">
    <source>
        <dbReference type="Proteomes" id="UP000766246"/>
    </source>
</evidence>
<dbReference type="Pfam" id="PF01381">
    <property type="entry name" value="HTH_3"/>
    <property type="match status" value="1"/>
</dbReference>
<evidence type="ECO:0000313" key="2">
    <source>
        <dbReference type="EMBL" id="MBE5919728.1"/>
    </source>
</evidence>
<dbReference type="InterPro" id="IPR010982">
    <property type="entry name" value="Lambda_DNA-bd_dom_sf"/>
</dbReference>
<organism evidence="2 3">
    <name type="scientific">Pseudobutyrivibrio ruminis</name>
    <dbReference type="NCBI Taxonomy" id="46206"/>
    <lineage>
        <taxon>Bacteria</taxon>
        <taxon>Bacillati</taxon>
        <taxon>Bacillota</taxon>
        <taxon>Clostridia</taxon>
        <taxon>Lachnospirales</taxon>
        <taxon>Lachnospiraceae</taxon>
        <taxon>Pseudobutyrivibrio</taxon>
    </lineage>
</organism>
<comment type="caution">
    <text evidence="2">The sequence shown here is derived from an EMBL/GenBank/DDBJ whole genome shotgun (WGS) entry which is preliminary data.</text>
</comment>
<dbReference type="InterPro" id="IPR001387">
    <property type="entry name" value="Cro/C1-type_HTH"/>
</dbReference>
<sequence length="285" mass="32976">MKNKKRTVYTDRLITAREAKGYTQIQFAEKVREYMGNKFSKGYLSSIESNRRPLPQNYIEPFAKILGVSEDYLCGLTSDKNGTAEDEVKPTFDWRDMTTEIEISQLGKYEGQPVCIRRKDTGMQYWGIVMKVPEDQKYSANVSGIGGVSGDRIYGVHTYGVLVGEPYVQIIAITPNVEKLISISLWARLYTAYESMYQQQMTLRQVLNSEETVFVRMRNADPQIYSMYDGWYKLNETKDFLVNEEGRMLPINGCGITYNCYSQGIDSYEDIKKKRRAEWQEKKSK</sequence>
<reference evidence="2" key="1">
    <citation type="submission" date="2019-04" db="EMBL/GenBank/DDBJ databases">
        <title>Evolution of Biomass-Degrading Anaerobic Consortia Revealed by Metagenomics.</title>
        <authorList>
            <person name="Peng X."/>
        </authorList>
    </citation>
    <scope>NUCLEOTIDE SEQUENCE</scope>
    <source>
        <strain evidence="2">SIG311</strain>
    </source>
</reference>
<dbReference type="GO" id="GO:0003677">
    <property type="term" value="F:DNA binding"/>
    <property type="evidence" value="ECO:0007669"/>
    <property type="project" value="InterPro"/>
</dbReference>
<dbReference type="AlphaFoldDB" id="A0A927YQS0"/>
<dbReference type="EMBL" id="SVER01000017">
    <property type="protein sequence ID" value="MBE5919728.1"/>
    <property type="molecule type" value="Genomic_DNA"/>
</dbReference>
<dbReference type="Proteomes" id="UP000766246">
    <property type="component" value="Unassembled WGS sequence"/>
</dbReference>
<proteinExistence type="predicted"/>
<accession>A0A927YQS0</accession>
<dbReference type="SMART" id="SM00530">
    <property type="entry name" value="HTH_XRE"/>
    <property type="match status" value="1"/>
</dbReference>
<dbReference type="Gene3D" id="1.10.260.40">
    <property type="entry name" value="lambda repressor-like DNA-binding domains"/>
    <property type="match status" value="1"/>
</dbReference>
<protein>
    <submittedName>
        <fullName evidence="2">Helix-turn-helix transcriptional regulator</fullName>
    </submittedName>
</protein>